<organism evidence="2 3">
    <name type="scientific">Clostridium beijerinckii</name>
    <name type="common">Clostridium MP</name>
    <dbReference type="NCBI Taxonomy" id="1520"/>
    <lineage>
        <taxon>Bacteria</taxon>
        <taxon>Bacillati</taxon>
        <taxon>Bacillota</taxon>
        <taxon>Clostridia</taxon>
        <taxon>Eubacteriales</taxon>
        <taxon>Clostridiaceae</taxon>
        <taxon>Clostridium</taxon>
    </lineage>
</organism>
<dbReference type="AlphaFoldDB" id="A0AAE5H0W1"/>
<protein>
    <submittedName>
        <fullName evidence="2">Phage anti-repressor protein</fullName>
    </submittedName>
</protein>
<dbReference type="RefSeq" id="WP_173715241.1">
    <property type="nucleotide sequence ID" value="NZ_JABTDW010000001.1"/>
</dbReference>
<proteinExistence type="predicted"/>
<name>A0AAE5H0W1_CLOBE</name>
<comment type="caution">
    <text evidence="2">The sequence shown here is derived from an EMBL/GenBank/DDBJ whole genome shotgun (WGS) entry which is preliminary data.</text>
</comment>
<gene>
    <name evidence="2" type="ORF">BCD95_000396</name>
</gene>
<evidence type="ECO:0000259" key="1">
    <source>
        <dbReference type="Pfam" id="PF08346"/>
    </source>
</evidence>
<dbReference type="Proteomes" id="UP000822184">
    <property type="component" value="Unassembled WGS sequence"/>
</dbReference>
<dbReference type="EMBL" id="JABTDW010000001">
    <property type="protein sequence ID" value="NSB12137.1"/>
    <property type="molecule type" value="Genomic_DNA"/>
</dbReference>
<evidence type="ECO:0000313" key="3">
    <source>
        <dbReference type="Proteomes" id="UP000822184"/>
    </source>
</evidence>
<sequence>MNKLIKITTNEQEQKLVSARELHGFLEVTERFQKWFDKKIAKYEFIENEDFTSVKNFTVVNNGAKREIQDYAITLGMEKELSMVENNENDKEARRYFISYEDKLNEIVKTKLHFYLETLSNKLWKSKE</sequence>
<reference evidence="2" key="1">
    <citation type="submission" date="2020-06" db="EMBL/GenBank/DDBJ databases">
        <title>Genomic insights into acetone-butanol-ethanol (ABE) fermentation by sequencing solventogenic clostridia strains.</title>
        <authorList>
            <person name="Brown S."/>
        </authorList>
    </citation>
    <scope>NUCLEOTIDE SEQUENCE</scope>
    <source>
        <strain evidence="2">DJ123</strain>
    </source>
</reference>
<feature type="domain" description="AntA/AntB antirepressor" evidence="1">
    <location>
        <begin position="17"/>
        <end position="87"/>
    </location>
</feature>
<dbReference type="Pfam" id="PF08346">
    <property type="entry name" value="AntA"/>
    <property type="match status" value="1"/>
</dbReference>
<dbReference type="InterPro" id="IPR013557">
    <property type="entry name" value="AntA/B_antirep"/>
</dbReference>
<accession>A0AAE5H0W1</accession>
<evidence type="ECO:0000313" key="2">
    <source>
        <dbReference type="EMBL" id="NSB12137.1"/>
    </source>
</evidence>